<dbReference type="InterPro" id="IPR008778">
    <property type="entry name" value="Pirin_C_dom"/>
</dbReference>
<evidence type="ECO:0000313" key="6">
    <source>
        <dbReference type="Proteomes" id="UP001161276"/>
    </source>
</evidence>
<organism evidence="5 6">
    <name type="scientific">Achromobacter marplatensis</name>
    <dbReference type="NCBI Taxonomy" id="470868"/>
    <lineage>
        <taxon>Bacteria</taxon>
        <taxon>Pseudomonadati</taxon>
        <taxon>Pseudomonadota</taxon>
        <taxon>Betaproteobacteria</taxon>
        <taxon>Burkholderiales</taxon>
        <taxon>Alcaligenaceae</taxon>
        <taxon>Achromobacter</taxon>
    </lineage>
</organism>
<feature type="domain" description="Pirin C-terminal" evidence="4">
    <location>
        <begin position="171"/>
        <end position="296"/>
    </location>
</feature>
<dbReference type="PANTHER" id="PTHR13903:SF8">
    <property type="entry name" value="PIRIN"/>
    <property type="match status" value="1"/>
</dbReference>
<comment type="caution">
    <text evidence="5">The sequence shown here is derived from an EMBL/GenBank/DDBJ whole genome shotgun (WGS) entry which is preliminary data.</text>
</comment>
<evidence type="ECO:0000259" key="4">
    <source>
        <dbReference type="Pfam" id="PF05726"/>
    </source>
</evidence>
<dbReference type="EMBL" id="JAOCKG010000004">
    <property type="protein sequence ID" value="MDH2050946.1"/>
    <property type="molecule type" value="Genomic_DNA"/>
</dbReference>
<dbReference type="Pfam" id="PF05726">
    <property type="entry name" value="Pirin_C"/>
    <property type="match status" value="1"/>
</dbReference>
<evidence type="ECO:0000256" key="2">
    <source>
        <dbReference type="RuleBase" id="RU003457"/>
    </source>
</evidence>
<name>A0AA43AYC3_9BURK</name>
<comment type="similarity">
    <text evidence="1 2">Belongs to the pirin family.</text>
</comment>
<dbReference type="Gene3D" id="2.60.120.10">
    <property type="entry name" value="Jelly Rolls"/>
    <property type="match status" value="1"/>
</dbReference>
<dbReference type="AlphaFoldDB" id="A0AA43AYC3"/>
<gene>
    <name evidence="5" type="ORF">N5K24_11080</name>
</gene>
<dbReference type="PANTHER" id="PTHR13903">
    <property type="entry name" value="PIRIN-RELATED"/>
    <property type="match status" value="1"/>
</dbReference>
<dbReference type="Proteomes" id="UP001161276">
    <property type="component" value="Unassembled WGS sequence"/>
</dbReference>
<dbReference type="InterPro" id="IPR003829">
    <property type="entry name" value="Pirin_N_dom"/>
</dbReference>
<dbReference type="SUPFAM" id="SSF51182">
    <property type="entry name" value="RmlC-like cupins"/>
    <property type="match status" value="1"/>
</dbReference>
<dbReference type="Pfam" id="PF02678">
    <property type="entry name" value="Pirin"/>
    <property type="match status" value="1"/>
</dbReference>
<accession>A0AA43AYC3</accession>
<feature type="domain" description="Pirin N-terminal" evidence="3">
    <location>
        <begin position="22"/>
        <end position="106"/>
    </location>
</feature>
<evidence type="ECO:0000256" key="1">
    <source>
        <dbReference type="ARBA" id="ARBA00008416"/>
    </source>
</evidence>
<dbReference type="InterPro" id="IPR011051">
    <property type="entry name" value="RmlC_Cupin_sf"/>
</dbReference>
<dbReference type="PIRSF" id="PIRSF006232">
    <property type="entry name" value="Pirin"/>
    <property type="match status" value="1"/>
</dbReference>
<evidence type="ECO:0000259" key="3">
    <source>
        <dbReference type="Pfam" id="PF02678"/>
    </source>
</evidence>
<reference evidence="5" key="1">
    <citation type="submission" date="2022-09" db="EMBL/GenBank/DDBJ databases">
        <title>Intensive care unit water sources are persistently colonized with multi-drug resistant bacteria and are the site of extensive horizontal gene transfer of antibiotic resistance genes.</title>
        <authorList>
            <person name="Diorio-Toth L."/>
        </authorList>
    </citation>
    <scope>NUCLEOTIDE SEQUENCE</scope>
    <source>
        <strain evidence="5">GD03676</strain>
    </source>
</reference>
<protein>
    <submittedName>
        <fullName evidence="5">Pirin family protein</fullName>
    </submittedName>
</protein>
<dbReference type="RefSeq" id="WP_035213473.1">
    <property type="nucleotide sequence ID" value="NZ_ALJE01000020.1"/>
</dbReference>
<evidence type="ECO:0000313" key="5">
    <source>
        <dbReference type="EMBL" id="MDH2050946.1"/>
    </source>
</evidence>
<proteinExistence type="inferred from homology"/>
<dbReference type="InterPro" id="IPR012093">
    <property type="entry name" value="Pirin"/>
</dbReference>
<dbReference type="InterPro" id="IPR014710">
    <property type="entry name" value="RmlC-like_jellyroll"/>
</dbReference>
<sequence length="304" mass="32244">MTIHLSSVVAGQPQSAGEACTLRQFLHTDFSHSPSPVVMVDHFIMTGPTAAPLPYAGLCAATLLLEDAKGVMQCRDSAGNDHEARAGDLHWTVAGKGILRTQQPTGPARLNGLRIALNLPDRLKTLPPAVSLLRAWEMPVIQTDAGRVRVVAGSHGGWQSPLATPEALMILDGWLRPGATQLLPLAPGWNAWVYAVQGELGVRARHRRHGVPPLPKRQGGDPDFAVLREGAALAASATSADDEGVLLLMAGKVPAHFVLIAGPAVDEPVFRHGPIVMASQRDLTRALAAYEAGDFGQLRQDQAA</sequence>